<dbReference type="Proteomes" id="UP000184388">
    <property type="component" value="Unassembled WGS sequence"/>
</dbReference>
<name>A0A9X8N918_9ACTN</name>
<dbReference type="RefSeq" id="WP_073449763.1">
    <property type="nucleotide sequence ID" value="NZ_FRBK01000033.1"/>
</dbReference>
<protein>
    <submittedName>
        <fullName evidence="1">Uncharacterized protein</fullName>
    </submittedName>
</protein>
<evidence type="ECO:0000313" key="1">
    <source>
        <dbReference type="EMBL" id="SHN31071.1"/>
    </source>
</evidence>
<gene>
    <name evidence="1" type="ORF">SAMN05216268_13347</name>
</gene>
<dbReference type="EMBL" id="FRBK01000033">
    <property type="protein sequence ID" value="SHN31071.1"/>
    <property type="molecule type" value="Genomic_DNA"/>
</dbReference>
<organism evidence="1 2">
    <name type="scientific">Streptomyces yunnanensis</name>
    <dbReference type="NCBI Taxonomy" id="156453"/>
    <lineage>
        <taxon>Bacteria</taxon>
        <taxon>Bacillati</taxon>
        <taxon>Actinomycetota</taxon>
        <taxon>Actinomycetes</taxon>
        <taxon>Kitasatosporales</taxon>
        <taxon>Streptomycetaceae</taxon>
        <taxon>Streptomyces</taxon>
    </lineage>
</organism>
<evidence type="ECO:0000313" key="2">
    <source>
        <dbReference type="Proteomes" id="UP000184388"/>
    </source>
</evidence>
<accession>A0A9X8N918</accession>
<sequence>MQVIAPCPAYGMYGMVVGYGDGADYQVDMNAVERNCFDHAECIAGWNGSSLRRVGGGDDHDDVLPAPVDPGATIPLTDEVGLAA</sequence>
<dbReference type="AlphaFoldDB" id="A0A9X8N918"/>
<proteinExistence type="predicted"/>
<reference evidence="2" key="1">
    <citation type="submission" date="2016-11" db="EMBL/GenBank/DDBJ databases">
        <authorList>
            <person name="Jaros S."/>
            <person name="Januszkiewicz K."/>
            <person name="Wedrychowicz H."/>
        </authorList>
    </citation>
    <scope>NUCLEOTIDE SEQUENCE [LARGE SCALE GENOMIC DNA]</scope>
    <source>
        <strain evidence="2">CGMCC 4.3555</strain>
    </source>
</reference>
<comment type="caution">
    <text evidence="1">The sequence shown here is derived from an EMBL/GenBank/DDBJ whole genome shotgun (WGS) entry which is preliminary data.</text>
</comment>